<protein>
    <submittedName>
        <fullName evidence="2">Uncharacterized protein</fullName>
    </submittedName>
</protein>
<keyword evidence="1" id="KW-1133">Transmembrane helix</keyword>
<name>A0A7S2WXU8_9CHLO</name>
<keyword evidence="1" id="KW-0812">Transmembrane</keyword>
<evidence type="ECO:0000313" key="3">
    <source>
        <dbReference type="EMBL" id="CAD9713570.1"/>
    </source>
</evidence>
<dbReference type="AlphaFoldDB" id="A0A7S2WXU8"/>
<reference evidence="2" key="1">
    <citation type="submission" date="2021-01" db="EMBL/GenBank/DDBJ databases">
        <authorList>
            <person name="Corre E."/>
            <person name="Pelletier E."/>
            <person name="Niang G."/>
            <person name="Scheremetjew M."/>
            <person name="Finn R."/>
            <person name="Kale V."/>
            <person name="Holt S."/>
            <person name="Cochrane G."/>
            <person name="Meng A."/>
            <person name="Brown T."/>
            <person name="Cohen L."/>
        </authorList>
    </citation>
    <scope>NUCLEOTIDE SEQUENCE</scope>
    <source>
        <strain evidence="2">CCMP1205</strain>
    </source>
</reference>
<accession>A0A7S2WXU8</accession>
<sequence length="107" mass="12127">MMSEHHNSIIAHGPIDYRGVFVVFCCYKYWFPLMLIPLSFRALAKISSCKVSWGLPSFLTLPACPWAFFVNLGKGNERETFFPVSHETEAIPSRVSSRISPSFLSPK</sequence>
<evidence type="ECO:0000313" key="2">
    <source>
        <dbReference type="EMBL" id="CAD9713569.1"/>
    </source>
</evidence>
<dbReference type="EMBL" id="HBHL01003867">
    <property type="protein sequence ID" value="CAD9713570.1"/>
    <property type="molecule type" value="Transcribed_RNA"/>
</dbReference>
<feature type="transmembrane region" description="Helical" evidence="1">
    <location>
        <begin position="20"/>
        <end position="40"/>
    </location>
</feature>
<gene>
    <name evidence="2" type="ORF">CPRI1469_LOCUS2421</name>
    <name evidence="3" type="ORF">CPRI1469_LOCUS2422</name>
</gene>
<organism evidence="2">
    <name type="scientific">Chloropicon primus</name>
    <dbReference type="NCBI Taxonomy" id="1764295"/>
    <lineage>
        <taxon>Eukaryota</taxon>
        <taxon>Viridiplantae</taxon>
        <taxon>Chlorophyta</taxon>
        <taxon>Chloropicophyceae</taxon>
        <taxon>Chloropicales</taxon>
        <taxon>Chloropicaceae</taxon>
        <taxon>Chloropicon</taxon>
    </lineage>
</organism>
<proteinExistence type="predicted"/>
<keyword evidence="1" id="KW-0472">Membrane</keyword>
<dbReference type="EMBL" id="HBHL01003866">
    <property type="protein sequence ID" value="CAD9713569.1"/>
    <property type="molecule type" value="Transcribed_RNA"/>
</dbReference>
<evidence type="ECO:0000256" key="1">
    <source>
        <dbReference type="SAM" id="Phobius"/>
    </source>
</evidence>